<sequence>MEPPLPPLAPFPSAASWPQSSKLADWPLYLQVWRTLAAAYLALPDAAFTTALSREDQSGLSTFVVSLTQAQAELGPAALASSPGYAPLKRTVFLLFARALRTPKPPPTLLSWQVLADVSRVYGRQRAGQVLAQLSPASLGVAEASLAALKKLLVKNMEAGLGQDGDLRTTEKHLQRVNFLVNAWPAAGAFFMTGSDYLDAMVSCYTIMNPPLRRVLVTSLYVSLIGLTQQPTPRYSLLSDLLFALRSAAEEHKKGPLRPSDSLVNELVSVTPILQQLRHRSEAPDTGAGSLKNRLLTVLNDLATYQQPGRKVVLPPDRLRRKPEKGKFVLQSAHPEPAAGDLSPQKQSQISMVQDLFPHLETGYVAKLLDEHNDDPEQLIAHLLEGNLPPDPEAVDRAENAADSPTNENQRAEPASNVRLPLAHTRQNIFDGDELDRLSLQTSKLHFGKHASSKTADDFLAESTSTTRKEAIWSALASFDADDDERDDTYDAADVGGTVDGPLSGVDGADDLQAANEQTLFAAYQATSSESPGVFSRDAVTRRSAARLKLREKTGMTDEAIEGWAIMLARNPQQRRRLELQAQSSALGGEQNELARTAWRAGQDDEDDGPSSTPRGGFQGRGRGGRGRGGGSGGGSRGGNVSGPTGEKDTEQARKRKEANKSSRANHNRRDQRARKMAKGGFPG</sequence>
<name>A0ABP0DJ73_9PEZI</name>
<dbReference type="InterPro" id="IPR003892">
    <property type="entry name" value="CUE"/>
</dbReference>
<feature type="compositionally biased region" description="Basic residues" evidence="1">
    <location>
        <begin position="654"/>
        <end position="678"/>
    </location>
</feature>
<gene>
    <name evidence="3" type="ORF">SEPCBS119000_002354</name>
</gene>
<dbReference type="PANTHER" id="PTHR21494:SF0">
    <property type="entry name" value="ACTIVATING SIGNAL COINTEGRATOR 1 COMPLEX SUBUNIT 2"/>
    <property type="match status" value="1"/>
</dbReference>
<evidence type="ECO:0000313" key="3">
    <source>
        <dbReference type="EMBL" id="CAK7267077.1"/>
    </source>
</evidence>
<evidence type="ECO:0000256" key="1">
    <source>
        <dbReference type="SAM" id="MobiDB-lite"/>
    </source>
</evidence>
<dbReference type="InterPro" id="IPR041800">
    <property type="entry name" value="ASCC2_CUE"/>
</dbReference>
<feature type="region of interest" description="Disordered" evidence="1">
    <location>
        <begin position="600"/>
        <end position="684"/>
    </location>
</feature>
<dbReference type="InterPro" id="IPR009060">
    <property type="entry name" value="UBA-like_sf"/>
</dbReference>
<protein>
    <recommendedName>
        <fullName evidence="2">CUE domain-containing protein</fullName>
    </recommendedName>
</protein>
<reference evidence="3 4" key="1">
    <citation type="submission" date="2024-01" db="EMBL/GenBank/DDBJ databases">
        <authorList>
            <person name="Allen C."/>
            <person name="Tagirdzhanova G."/>
        </authorList>
    </citation>
    <scope>NUCLEOTIDE SEQUENCE [LARGE SCALE GENOMIC DNA]</scope>
    <source>
        <strain evidence="3 4">CBS 119000</strain>
    </source>
</reference>
<dbReference type="InterPro" id="IPR052586">
    <property type="entry name" value="ASCC2"/>
</dbReference>
<dbReference type="EMBL" id="CAWUON010000024">
    <property type="protein sequence ID" value="CAK7267077.1"/>
    <property type="molecule type" value="Genomic_DNA"/>
</dbReference>
<dbReference type="PROSITE" id="PS51140">
    <property type="entry name" value="CUE"/>
    <property type="match status" value="1"/>
</dbReference>
<dbReference type="SUPFAM" id="SSF46934">
    <property type="entry name" value="UBA-like"/>
    <property type="match status" value="1"/>
</dbReference>
<feature type="domain" description="CUE" evidence="2">
    <location>
        <begin position="345"/>
        <end position="388"/>
    </location>
</feature>
<accession>A0ABP0DJ73</accession>
<dbReference type="SMART" id="SM00546">
    <property type="entry name" value="CUE"/>
    <property type="match status" value="1"/>
</dbReference>
<comment type="caution">
    <text evidence="3">The sequence shown here is derived from an EMBL/GenBank/DDBJ whole genome shotgun (WGS) entry which is preliminary data.</text>
</comment>
<feature type="compositionally biased region" description="Gly residues" evidence="1">
    <location>
        <begin position="617"/>
        <end position="641"/>
    </location>
</feature>
<evidence type="ECO:0000259" key="2">
    <source>
        <dbReference type="PROSITE" id="PS51140"/>
    </source>
</evidence>
<feature type="region of interest" description="Disordered" evidence="1">
    <location>
        <begin position="386"/>
        <end position="418"/>
    </location>
</feature>
<dbReference type="Pfam" id="PF02845">
    <property type="entry name" value="CUE"/>
    <property type="match status" value="1"/>
</dbReference>
<organism evidence="3 4">
    <name type="scientific">Sporothrix epigloea</name>
    <dbReference type="NCBI Taxonomy" id="1892477"/>
    <lineage>
        <taxon>Eukaryota</taxon>
        <taxon>Fungi</taxon>
        <taxon>Dikarya</taxon>
        <taxon>Ascomycota</taxon>
        <taxon>Pezizomycotina</taxon>
        <taxon>Sordariomycetes</taxon>
        <taxon>Sordariomycetidae</taxon>
        <taxon>Ophiostomatales</taxon>
        <taxon>Ophiostomataceae</taxon>
        <taxon>Sporothrix</taxon>
    </lineage>
</organism>
<dbReference type="Gene3D" id="1.10.8.10">
    <property type="entry name" value="DNA helicase RuvA subunit, C-terminal domain"/>
    <property type="match status" value="1"/>
</dbReference>
<dbReference type="PANTHER" id="PTHR21494">
    <property type="entry name" value="ACTIVATING SIGNAL COINTEGRATOR 1 COMPLEX SUBUNIT 2 ASC-1 COMPLEX SUBUNIT P100"/>
    <property type="match status" value="1"/>
</dbReference>
<proteinExistence type="predicted"/>
<dbReference type="CDD" id="cd14364">
    <property type="entry name" value="CUE_ASCC2"/>
    <property type="match status" value="1"/>
</dbReference>
<dbReference type="Proteomes" id="UP001642502">
    <property type="component" value="Unassembled WGS sequence"/>
</dbReference>
<keyword evidence="4" id="KW-1185">Reference proteome</keyword>
<evidence type="ECO:0000313" key="4">
    <source>
        <dbReference type="Proteomes" id="UP001642502"/>
    </source>
</evidence>